<feature type="region of interest" description="Disordered" evidence="1">
    <location>
        <begin position="157"/>
        <end position="184"/>
    </location>
</feature>
<protein>
    <submittedName>
        <fullName evidence="3">Uncharacterized protein</fullName>
    </submittedName>
</protein>
<evidence type="ECO:0000256" key="2">
    <source>
        <dbReference type="SAM" id="Phobius"/>
    </source>
</evidence>
<keyword evidence="2" id="KW-0472">Membrane</keyword>
<evidence type="ECO:0000313" key="3">
    <source>
        <dbReference type="EMBL" id="CAI2381786.1"/>
    </source>
</evidence>
<evidence type="ECO:0000256" key="1">
    <source>
        <dbReference type="SAM" id="MobiDB-lite"/>
    </source>
</evidence>
<dbReference type="EMBL" id="CAMPGE010023910">
    <property type="protein sequence ID" value="CAI2381786.1"/>
    <property type="molecule type" value="Genomic_DNA"/>
</dbReference>
<keyword evidence="2" id="KW-1133">Transmembrane helix</keyword>
<dbReference type="Proteomes" id="UP001295684">
    <property type="component" value="Unassembled WGS sequence"/>
</dbReference>
<feature type="transmembrane region" description="Helical" evidence="2">
    <location>
        <begin position="48"/>
        <end position="71"/>
    </location>
</feature>
<evidence type="ECO:0000313" key="4">
    <source>
        <dbReference type="Proteomes" id="UP001295684"/>
    </source>
</evidence>
<name>A0AAD2D6W9_EUPCR</name>
<organism evidence="3 4">
    <name type="scientific">Euplotes crassus</name>
    <dbReference type="NCBI Taxonomy" id="5936"/>
    <lineage>
        <taxon>Eukaryota</taxon>
        <taxon>Sar</taxon>
        <taxon>Alveolata</taxon>
        <taxon>Ciliophora</taxon>
        <taxon>Intramacronucleata</taxon>
        <taxon>Spirotrichea</taxon>
        <taxon>Hypotrichia</taxon>
        <taxon>Euplotida</taxon>
        <taxon>Euplotidae</taxon>
        <taxon>Moneuplotes</taxon>
    </lineage>
</organism>
<keyword evidence="4" id="KW-1185">Reference proteome</keyword>
<proteinExistence type="predicted"/>
<keyword evidence="2" id="KW-0812">Transmembrane</keyword>
<dbReference type="AlphaFoldDB" id="A0AAD2D6W9"/>
<accession>A0AAD2D6W9</accession>
<feature type="transmembrane region" description="Helical" evidence="2">
    <location>
        <begin position="83"/>
        <end position="102"/>
    </location>
</feature>
<reference evidence="3" key="1">
    <citation type="submission" date="2023-07" db="EMBL/GenBank/DDBJ databases">
        <authorList>
            <consortium name="AG Swart"/>
            <person name="Singh M."/>
            <person name="Singh A."/>
            <person name="Seah K."/>
            <person name="Emmerich C."/>
        </authorList>
    </citation>
    <scope>NUCLEOTIDE SEQUENCE</scope>
    <source>
        <strain evidence="3">DP1</strain>
    </source>
</reference>
<feature type="transmembrane region" description="Helical" evidence="2">
    <location>
        <begin position="21"/>
        <end position="42"/>
    </location>
</feature>
<feature type="transmembrane region" description="Helical" evidence="2">
    <location>
        <begin position="122"/>
        <end position="143"/>
    </location>
</feature>
<gene>
    <name evidence="3" type="ORF">ECRASSUSDP1_LOCUS23251</name>
</gene>
<comment type="caution">
    <text evidence="3">The sequence shown here is derived from an EMBL/GenBank/DDBJ whole genome shotgun (WGS) entry which is preliminary data.</text>
</comment>
<sequence>MHRASMNDPESTKLSKQPTAFLVYHVFWILNCVEVLYLIHLWLNQPSIFFLLIIMFNIVSMGASLVYADFYHKKYGHLVTTKIILGIFAFISIFCCIIVYTMELQDLLNYSQLAAGEAQQSLVNILLFTVPVAHCAMLVYITALRIMLAPRRTESESAAQNKLDPRNNYSRQFDDVETGISNRS</sequence>